<evidence type="ECO:0000256" key="6">
    <source>
        <dbReference type="ARBA" id="ARBA00022741"/>
    </source>
</evidence>
<evidence type="ECO:0000256" key="3">
    <source>
        <dbReference type="ARBA" id="ARBA00022490"/>
    </source>
</evidence>
<dbReference type="EC" id="6.1.1.3" evidence="2 12"/>
<gene>
    <name evidence="14" type="ORF">Aiant_31990</name>
</gene>
<dbReference type="Gene3D" id="3.40.50.800">
    <property type="entry name" value="Anticodon-binding domain"/>
    <property type="match status" value="1"/>
</dbReference>
<dbReference type="InterPro" id="IPR004154">
    <property type="entry name" value="Anticodon-bd"/>
</dbReference>
<keyword evidence="8" id="KW-0067">ATP-binding</keyword>
<dbReference type="Gene3D" id="3.30.930.10">
    <property type="entry name" value="Bira Bifunctional Protein, Domain 2"/>
    <property type="match status" value="1"/>
</dbReference>
<feature type="domain" description="Aminoacyl-transfer RNA synthetases class-II family profile" evidence="13">
    <location>
        <begin position="29"/>
        <end position="298"/>
    </location>
</feature>
<organism evidence="14 15">
    <name type="scientific">Actinoplanes ianthinogenes</name>
    <dbReference type="NCBI Taxonomy" id="122358"/>
    <lineage>
        <taxon>Bacteria</taxon>
        <taxon>Bacillati</taxon>
        <taxon>Actinomycetota</taxon>
        <taxon>Actinomycetes</taxon>
        <taxon>Micromonosporales</taxon>
        <taxon>Micromonosporaceae</taxon>
        <taxon>Actinoplanes</taxon>
    </lineage>
</organism>
<dbReference type="NCBIfam" id="TIGR00418">
    <property type="entry name" value="thrS"/>
    <property type="match status" value="1"/>
</dbReference>
<evidence type="ECO:0000256" key="8">
    <source>
        <dbReference type="ARBA" id="ARBA00022840"/>
    </source>
</evidence>
<comment type="similarity">
    <text evidence="1">Belongs to the class-II aminoacyl-tRNA synthetase family.</text>
</comment>
<dbReference type="RefSeq" id="WP_189328778.1">
    <property type="nucleotide sequence ID" value="NZ_AP023356.1"/>
</dbReference>
<evidence type="ECO:0000256" key="7">
    <source>
        <dbReference type="ARBA" id="ARBA00022833"/>
    </source>
</evidence>
<evidence type="ECO:0000256" key="4">
    <source>
        <dbReference type="ARBA" id="ARBA00022598"/>
    </source>
</evidence>
<dbReference type="PANTHER" id="PTHR11451:SF56">
    <property type="entry name" value="THREONINE--TRNA LIGASE 1"/>
    <property type="match status" value="1"/>
</dbReference>
<evidence type="ECO:0000256" key="2">
    <source>
        <dbReference type="ARBA" id="ARBA00013163"/>
    </source>
</evidence>
<keyword evidence="9" id="KW-0648">Protein biosynthesis</keyword>
<keyword evidence="15" id="KW-1185">Reference proteome</keyword>
<dbReference type="SUPFAM" id="SSF55681">
    <property type="entry name" value="Class II aaRS and biotin synthetases"/>
    <property type="match status" value="1"/>
</dbReference>
<keyword evidence="5" id="KW-0479">Metal-binding</keyword>
<accession>A0ABN6CB09</accession>
<keyword evidence="7" id="KW-0862">Zinc</keyword>
<evidence type="ECO:0000256" key="1">
    <source>
        <dbReference type="ARBA" id="ARBA00008226"/>
    </source>
</evidence>
<dbReference type="InterPro" id="IPR002314">
    <property type="entry name" value="aa-tRNA-synt_IIb"/>
</dbReference>
<dbReference type="SUPFAM" id="SSF52954">
    <property type="entry name" value="Class II aaRS ABD-related"/>
    <property type="match status" value="1"/>
</dbReference>
<keyword evidence="10" id="KW-0030">Aminoacyl-tRNA synthetase</keyword>
<evidence type="ECO:0000256" key="12">
    <source>
        <dbReference type="NCBIfam" id="TIGR00418"/>
    </source>
</evidence>
<dbReference type="InterPro" id="IPR006195">
    <property type="entry name" value="aa-tRNA-synth_II"/>
</dbReference>
<dbReference type="PRINTS" id="PR01047">
    <property type="entry name" value="TRNASYNTHTHR"/>
</dbReference>
<dbReference type="InterPro" id="IPR036621">
    <property type="entry name" value="Anticodon-bd_dom_sf"/>
</dbReference>
<name>A0ABN6CB09_9ACTN</name>
<dbReference type="CDD" id="cd00771">
    <property type="entry name" value="ThrRS_core"/>
    <property type="match status" value="1"/>
</dbReference>
<sequence>MIDHRKLGRELDLFDSDPLIGAGLPFWLPAGAAARHEVESYLYELERRNGYQHVYSPVMGKRQMYELSGHWANFADDMFPPMPVGEDELVLRPSLCPHHALIFKARQRSYRELPLRIAELGQMYRQERSGVLGGLSRVRSIALNDSHIFCAPEQAAAEVAGVLRLMRESHAALGLRPASFQLSLRGPGKRYGGSEQGWAESERLLRGALADEGFAYAVKHGEAAFYGPKIDVQVSDAAGREWTIATIQIDHHQPERFGLSYVDASGGRSRPVMVHRSLAGSMERLFGQLIEEHEGAFPVWYAPVQVAVLPLDGVVSSFAQDAVAAGLRASVHHDGSLGARIRAASKVPYIAVIGEREAAAGLVSLRLRGGRQLDPMPGAEAIALISAAAAARSPQLLARP</sequence>
<protein>
    <recommendedName>
        <fullName evidence="2 12">Threonine--tRNA ligase</fullName>
        <ecNumber evidence="2 12">6.1.1.3</ecNumber>
    </recommendedName>
</protein>
<dbReference type="InterPro" id="IPR045864">
    <property type="entry name" value="aa-tRNA-synth_II/BPL/LPL"/>
</dbReference>
<dbReference type="InterPro" id="IPR033728">
    <property type="entry name" value="ThrRS_core"/>
</dbReference>
<dbReference type="Pfam" id="PF03129">
    <property type="entry name" value="HGTP_anticodon"/>
    <property type="match status" value="1"/>
</dbReference>
<evidence type="ECO:0000313" key="15">
    <source>
        <dbReference type="Proteomes" id="UP000676967"/>
    </source>
</evidence>
<dbReference type="PANTHER" id="PTHR11451">
    <property type="entry name" value="THREONINE-TRNA LIGASE"/>
    <property type="match status" value="1"/>
</dbReference>
<dbReference type="InterPro" id="IPR002320">
    <property type="entry name" value="Thr-tRNA-ligase_IIa"/>
</dbReference>
<proteinExistence type="inferred from homology"/>
<evidence type="ECO:0000256" key="11">
    <source>
        <dbReference type="ARBA" id="ARBA00049515"/>
    </source>
</evidence>
<reference evidence="14 15" key="1">
    <citation type="submission" date="2020-08" db="EMBL/GenBank/DDBJ databases">
        <title>Whole genome shotgun sequence of Actinoplanes ianthinogenes NBRC 13996.</title>
        <authorList>
            <person name="Komaki H."/>
            <person name="Tamura T."/>
        </authorList>
    </citation>
    <scope>NUCLEOTIDE SEQUENCE [LARGE SCALE GENOMIC DNA]</scope>
    <source>
        <strain evidence="14 15">NBRC 13996</strain>
    </source>
</reference>
<keyword evidence="4 14" id="KW-0436">Ligase</keyword>
<keyword evidence="6" id="KW-0547">Nucleotide-binding</keyword>
<dbReference type="Pfam" id="PF00587">
    <property type="entry name" value="tRNA-synt_2b"/>
    <property type="match status" value="1"/>
</dbReference>
<comment type="catalytic activity">
    <reaction evidence="11">
        <text>tRNA(Thr) + L-threonine + ATP = L-threonyl-tRNA(Thr) + AMP + diphosphate + H(+)</text>
        <dbReference type="Rhea" id="RHEA:24624"/>
        <dbReference type="Rhea" id="RHEA-COMP:9670"/>
        <dbReference type="Rhea" id="RHEA-COMP:9704"/>
        <dbReference type="ChEBI" id="CHEBI:15378"/>
        <dbReference type="ChEBI" id="CHEBI:30616"/>
        <dbReference type="ChEBI" id="CHEBI:33019"/>
        <dbReference type="ChEBI" id="CHEBI:57926"/>
        <dbReference type="ChEBI" id="CHEBI:78442"/>
        <dbReference type="ChEBI" id="CHEBI:78534"/>
        <dbReference type="ChEBI" id="CHEBI:456215"/>
        <dbReference type="EC" id="6.1.1.3"/>
    </reaction>
</comment>
<dbReference type="EMBL" id="AP023356">
    <property type="protein sequence ID" value="BCJ42542.1"/>
    <property type="molecule type" value="Genomic_DNA"/>
</dbReference>
<evidence type="ECO:0000256" key="10">
    <source>
        <dbReference type="ARBA" id="ARBA00023146"/>
    </source>
</evidence>
<dbReference type="Proteomes" id="UP000676967">
    <property type="component" value="Chromosome"/>
</dbReference>
<dbReference type="GO" id="GO:0016874">
    <property type="term" value="F:ligase activity"/>
    <property type="evidence" value="ECO:0007669"/>
    <property type="project" value="UniProtKB-KW"/>
</dbReference>
<dbReference type="PROSITE" id="PS50862">
    <property type="entry name" value="AA_TRNA_LIGASE_II"/>
    <property type="match status" value="1"/>
</dbReference>
<evidence type="ECO:0000256" key="5">
    <source>
        <dbReference type="ARBA" id="ARBA00022723"/>
    </source>
</evidence>
<evidence type="ECO:0000259" key="13">
    <source>
        <dbReference type="PROSITE" id="PS50862"/>
    </source>
</evidence>
<evidence type="ECO:0000256" key="9">
    <source>
        <dbReference type="ARBA" id="ARBA00022917"/>
    </source>
</evidence>
<evidence type="ECO:0000313" key="14">
    <source>
        <dbReference type="EMBL" id="BCJ42542.1"/>
    </source>
</evidence>
<keyword evidence="3" id="KW-0963">Cytoplasm</keyword>